<dbReference type="Proteomes" id="UP001163550">
    <property type="component" value="Chromosome"/>
</dbReference>
<dbReference type="InterPro" id="IPR053746">
    <property type="entry name" value="Viral_HT_Connector_Assembly"/>
</dbReference>
<proteinExistence type="predicted"/>
<dbReference type="Gene3D" id="1.10.246.150">
    <property type="match status" value="1"/>
</dbReference>
<reference evidence="1" key="1">
    <citation type="submission" date="2021-11" db="EMBL/GenBank/DDBJ databases">
        <title>Isoprene-degrading acetogen.</title>
        <authorList>
            <person name="Yang Y."/>
            <person name="Jin H."/>
            <person name="Yan J."/>
        </authorList>
    </citation>
    <scope>NUCLEOTIDE SEQUENCE</scope>
    <source>
        <strain evidence="1">Berkeley</strain>
    </source>
</reference>
<evidence type="ECO:0000313" key="1">
    <source>
        <dbReference type="EMBL" id="UYO62978.1"/>
    </source>
</evidence>
<name>A0ABY6HEK6_9FIRM</name>
<keyword evidence="2" id="KW-1185">Reference proteome</keyword>
<accession>A0ABY6HEK6</accession>
<dbReference type="RefSeq" id="WP_228878016.1">
    <property type="nucleotide sequence ID" value="NZ_CABIIK010000001.1"/>
</dbReference>
<dbReference type="Pfam" id="PF05135">
    <property type="entry name" value="Phage_connect_1"/>
    <property type="match status" value="1"/>
</dbReference>
<evidence type="ECO:0000313" key="2">
    <source>
        <dbReference type="Proteomes" id="UP001163550"/>
    </source>
</evidence>
<dbReference type="EMBL" id="CP087994">
    <property type="protein sequence ID" value="UYO62978.1"/>
    <property type="molecule type" value="Genomic_DNA"/>
</dbReference>
<organism evidence="1 2">
    <name type="scientific">Acetobacterium wieringae</name>
    <dbReference type="NCBI Taxonomy" id="52694"/>
    <lineage>
        <taxon>Bacteria</taxon>
        <taxon>Bacillati</taxon>
        <taxon>Bacillota</taxon>
        <taxon>Clostridia</taxon>
        <taxon>Eubacteriales</taxon>
        <taxon>Eubacteriaceae</taxon>
        <taxon>Acetobacterium</taxon>
    </lineage>
</organism>
<protein>
    <submittedName>
        <fullName evidence="1">Phage head-tail connector protein</fullName>
    </submittedName>
</protein>
<gene>
    <name evidence="1" type="ORF">LNN31_00580</name>
</gene>
<sequence>MELGKLKQLLGIAGTDQDALLQFCIDSVTETITGYCHVDTIPGGAMNTAYRMAMDLYRNENLGSTDSSSGTIASITEGDTAVSYKENTDYTQSLLKNYRAQLSRYRKLSW</sequence>
<dbReference type="InterPro" id="IPR021146">
    <property type="entry name" value="Phage_gp6-like_head-tail"/>
</dbReference>